<dbReference type="STRING" id="1798474.A2118_02635"/>
<sequence length="255" mass="26833">MSWAARRRFFILLIVGAIIVAFIAIVSIATLYKAPTCTDSVENQGEAGIDCGSPCAFLCTELQQPPTVLFTKAFTDPTTGRTVIVASIENKNNAAAAKHVPYRVIVYGTNQTLIQSVSGTVDLPPGATATVFIPGILSGKQTVVSAFLSIDSSSVKWFTMTTDPRIVPGISNTIQGGSVDAPRVEAILANGSTATLTNVKVVVLVRNANKDVIAASQTIVPIIRPQSSASAAFTWNNAFSDMPASIEIVPIVPLL</sequence>
<evidence type="ECO:0008006" key="4">
    <source>
        <dbReference type="Google" id="ProtNLM"/>
    </source>
</evidence>
<evidence type="ECO:0000313" key="2">
    <source>
        <dbReference type="EMBL" id="OGG41032.1"/>
    </source>
</evidence>
<evidence type="ECO:0000256" key="1">
    <source>
        <dbReference type="SAM" id="Phobius"/>
    </source>
</evidence>
<keyword evidence="1" id="KW-1133">Transmembrane helix</keyword>
<gene>
    <name evidence="2" type="ORF">A2118_02635</name>
</gene>
<protein>
    <recommendedName>
        <fullName evidence="4">CARDB domain-containing protein</fullName>
    </recommendedName>
</protein>
<reference evidence="2 3" key="1">
    <citation type="journal article" date="2016" name="Nat. Commun.">
        <title>Thousands of microbial genomes shed light on interconnected biogeochemical processes in an aquifer system.</title>
        <authorList>
            <person name="Anantharaman K."/>
            <person name="Brown C.T."/>
            <person name="Hug L.A."/>
            <person name="Sharon I."/>
            <person name="Castelle C.J."/>
            <person name="Probst A.J."/>
            <person name="Thomas B.C."/>
            <person name="Singh A."/>
            <person name="Wilkins M.J."/>
            <person name="Karaoz U."/>
            <person name="Brodie E.L."/>
            <person name="Williams K.H."/>
            <person name="Hubbard S.S."/>
            <person name="Banfield J.F."/>
        </authorList>
    </citation>
    <scope>NUCLEOTIDE SEQUENCE [LARGE SCALE GENOMIC DNA]</scope>
</reference>
<dbReference type="Proteomes" id="UP000179014">
    <property type="component" value="Unassembled WGS sequence"/>
</dbReference>
<comment type="caution">
    <text evidence="2">The sequence shown here is derived from an EMBL/GenBank/DDBJ whole genome shotgun (WGS) entry which is preliminary data.</text>
</comment>
<proteinExistence type="predicted"/>
<dbReference type="AlphaFoldDB" id="A0A1F6BW89"/>
<evidence type="ECO:0000313" key="3">
    <source>
        <dbReference type="Proteomes" id="UP000179014"/>
    </source>
</evidence>
<name>A0A1F6BW89_9BACT</name>
<accession>A0A1F6BW89</accession>
<keyword evidence="1" id="KW-0812">Transmembrane</keyword>
<keyword evidence="1" id="KW-0472">Membrane</keyword>
<feature type="transmembrane region" description="Helical" evidence="1">
    <location>
        <begin position="9"/>
        <end position="32"/>
    </location>
</feature>
<dbReference type="EMBL" id="MFKN01000017">
    <property type="protein sequence ID" value="OGG41032.1"/>
    <property type="molecule type" value="Genomic_DNA"/>
</dbReference>
<organism evidence="2 3">
    <name type="scientific">Candidatus Kaiserbacteria bacterium GWA2_50_9</name>
    <dbReference type="NCBI Taxonomy" id="1798474"/>
    <lineage>
        <taxon>Bacteria</taxon>
        <taxon>Candidatus Kaiseribacteriota</taxon>
    </lineage>
</organism>